<dbReference type="InterPro" id="IPR046357">
    <property type="entry name" value="PPIase_dom_sf"/>
</dbReference>
<dbReference type="PANTHER" id="PTHR46512">
    <property type="entry name" value="PEPTIDYLPROLYL ISOMERASE"/>
    <property type="match status" value="1"/>
</dbReference>
<dbReference type="InterPro" id="IPR001179">
    <property type="entry name" value="PPIase_FKBP_dom"/>
</dbReference>
<dbReference type="EC" id="5.2.1.8" evidence="2 7"/>
<comment type="catalytic activity">
    <reaction evidence="1 7">
        <text>[protein]-peptidylproline (omega=180) = [protein]-peptidylproline (omega=0)</text>
        <dbReference type="Rhea" id="RHEA:16237"/>
        <dbReference type="Rhea" id="RHEA-COMP:10747"/>
        <dbReference type="Rhea" id="RHEA-COMP:10748"/>
        <dbReference type="ChEBI" id="CHEBI:83833"/>
        <dbReference type="ChEBI" id="CHEBI:83834"/>
        <dbReference type="EC" id="5.2.1.8"/>
    </reaction>
</comment>
<dbReference type="SUPFAM" id="SSF48452">
    <property type="entry name" value="TPR-like"/>
    <property type="match status" value="1"/>
</dbReference>
<dbReference type="Pfam" id="PF13181">
    <property type="entry name" value="TPR_8"/>
    <property type="match status" value="1"/>
</dbReference>
<dbReference type="InterPro" id="IPR050754">
    <property type="entry name" value="FKBP4/5/8-like"/>
</dbReference>
<accession>A0A0H5R4R6</accession>
<evidence type="ECO:0000256" key="7">
    <source>
        <dbReference type="PROSITE-ProRule" id="PRU00277"/>
    </source>
</evidence>
<keyword evidence="6 7" id="KW-0413">Isomerase</keyword>
<feature type="region of interest" description="Disordered" evidence="9">
    <location>
        <begin position="430"/>
        <end position="462"/>
    </location>
</feature>
<keyword evidence="4 8" id="KW-0802">TPR repeat</keyword>
<feature type="domain" description="PPIase FKBP-type" evidence="10">
    <location>
        <begin position="176"/>
        <end position="261"/>
    </location>
</feature>
<evidence type="ECO:0000313" key="11">
    <source>
        <dbReference type="EMBL" id="CRZ08787.1"/>
    </source>
</evidence>
<evidence type="ECO:0000256" key="1">
    <source>
        <dbReference type="ARBA" id="ARBA00000971"/>
    </source>
</evidence>
<dbReference type="Gene3D" id="1.25.40.10">
    <property type="entry name" value="Tetratricopeptide repeat domain"/>
    <property type="match status" value="1"/>
</dbReference>
<protein>
    <recommendedName>
        <fullName evidence="2 7">peptidylprolyl isomerase</fullName>
        <ecNumber evidence="2 7">5.2.1.8</ecNumber>
    </recommendedName>
</protein>
<evidence type="ECO:0000256" key="8">
    <source>
        <dbReference type="PROSITE-ProRule" id="PRU00339"/>
    </source>
</evidence>
<feature type="non-terminal residue" evidence="11">
    <location>
        <position position="1"/>
    </location>
</feature>
<name>A0A0H5R4R6_9EUKA</name>
<evidence type="ECO:0000256" key="3">
    <source>
        <dbReference type="ARBA" id="ARBA00022737"/>
    </source>
</evidence>
<evidence type="ECO:0000256" key="9">
    <source>
        <dbReference type="SAM" id="MobiDB-lite"/>
    </source>
</evidence>
<feature type="repeat" description="TPR" evidence="8">
    <location>
        <begin position="278"/>
        <end position="311"/>
    </location>
</feature>
<feature type="repeat" description="TPR" evidence="8">
    <location>
        <begin position="323"/>
        <end position="356"/>
    </location>
</feature>
<dbReference type="Pfam" id="PF00254">
    <property type="entry name" value="FKBP_C"/>
    <property type="match status" value="2"/>
</dbReference>
<evidence type="ECO:0000256" key="6">
    <source>
        <dbReference type="ARBA" id="ARBA00023235"/>
    </source>
</evidence>
<dbReference type="FunFam" id="3.10.50.40:FF:000025">
    <property type="entry name" value="Peptidylprolyl isomerase"/>
    <property type="match status" value="1"/>
</dbReference>
<evidence type="ECO:0000256" key="5">
    <source>
        <dbReference type="ARBA" id="ARBA00023110"/>
    </source>
</evidence>
<feature type="repeat" description="TPR" evidence="8">
    <location>
        <begin position="357"/>
        <end position="390"/>
    </location>
</feature>
<dbReference type="GO" id="GO:0003755">
    <property type="term" value="F:peptidyl-prolyl cis-trans isomerase activity"/>
    <property type="evidence" value="ECO:0007669"/>
    <property type="project" value="UniProtKB-KW"/>
</dbReference>
<organism evidence="11">
    <name type="scientific">Spongospora subterranea</name>
    <dbReference type="NCBI Taxonomy" id="70186"/>
    <lineage>
        <taxon>Eukaryota</taxon>
        <taxon>Sar</taxon>
        <taxon>Rhizaria</taxon>
        <taxon>Endomyxa</taxon>
        <taxon>Phytomyxea</taxon>
        <taxon>Plasmodiophorida</taxon>
        <taxon>Plasmodiophoridae</taxon>
        <taxon>Spongospora</taxon>
    </lineage>
</organism>
<dbReference type="Gene3D" id="3.10.50.40">
    <property type="match status" value="2"/>
</dbReference>
<dbReference type="SUPFAM" id="SSF54534">
    <property type="entry name" value="FKBP-like"/>
    <property type="match status" value="2"/>
</dbReference>
<reference evidence="11" key="1">
    <citation type="submission" date="2015-04" db="EMBL/GenBank/DDBJ databases">
        <title>The genome sequence of the plant pathogenic Rhizarian Plasmodiophora brassicae reveals insights in its biotrophic life cycle and the origin of chitin synthesis.</title>
        <authorList>
            <person name="Schwelm A."/>
            <person name="Fogelqvist J."/>
            <person name="Knaust A."/>
            <person name="Julke S."/>
            <person name="Lilja T."/>
            <person name="Dhandapani V."/>
            <person name="Bonilla-Rosso G."/>
            <person name="Karlsson M."/>
            <person name="Shevchenko A."/>
            <person name="Choi S.R."/>
            <person name="Kim H.G."/>
            <person name="Park J.Y."/>
            <person name="Lim Y.P."/>
            <person name="Ludwig-Muller J."/>
            <person name="Dixelius C."/>
        </authorList>
    </citation>
    <scope>NUCLEOTIDE SEQUENCE</scope>
    <source>
        <tissue evidence="11">Potato root galls</tissue>
    </source>
</reference>
<dbReference type="PROSITE" id="PS50059">
    <property type="entry name" value="FKBP_PPIASE"/>
    <property type="match status" value="2"/>
</dbReference>
<sequence length="462" mass="50503">RRIFGCTIAVPVHSYIIRGFIVSRFQIMSPEQIDISGDGGVLKTILVPGRGESSPPPKCKVSVHYTGTLLDGTKFDSSVDRGTPFEFTIGQGSVIKAWDQGVATMKKGEKCILTCAPEYAYGEAGSPPKIPANSTLKFEVELLDWNDMENVSSDGGVKKKMVVSGSSSDYSKPNDYSVCQVSYQLKCDGAVVLDEPKQSVQISMDTSICEGIEMTIKSLKSGEKCEVVISANYAYGMEGEPSLHIPPSATLTGWVELHSFEKGTDTWAMKQDEKIAFSEKRKHVGNVFFKQGKLQQALKAYQAAISHIEYEKDLTESAKDLAATIHSNIAAVYLKMNDFAEAKKSCTSALKFVPEHVKSFFRRGQAFLGMASAEDAIADLSKAATLDPTNAAVKSLLAKAKAQVRAQVMKERTAFGGIFERLSKVEEKELAKEKKLDRTETESAYNKAEERTETDPATSMAE</sequence>
<dbReference type="SMART" id="SM00028">
    <property type="entry name" value="TPR"/>
    <property type="match status" value="3"/>
</dbReference>
<dbReference type="PROSITE" id="PS50005">
    <property type="entry name" value="TPR"/>
    <property type="match status" value="3"/>
</dbReference>
<keyword evidence="3" id="KW-0677">Repeat</keyword>
<evidence type="ECO:0000259" key="10">
    <source>
        <dbReference type="PROSITE" id="PS50059"/>
    </source>
</evidence>
<feature type="compositionally biased region" description="Basic and acidic residues" evidence="9">
    <location>
        <begin position="430"/>
        <end position="454"/>
    </location>
</feature>
<proteinExistence type="predicted"/>
<dbReference type="InterPro" id="IPR019734">
    <property type="entry name" value="TPR_rpt"/>
</dbReference>
<feature type="domain" description="PPIase FKBP-type" evidence="10">
    <location>
        <begin position="58"/>
        <end position="146"/>
    </location>
</feature>
<evidence type="ECO:0000256" key="4">
    <source>
        <dbReference type="ARBA" id="ARBA00022803"/>
    </source>
</evidence>
<keyword evidence="5 7" id="KW-0697">Rotamase</keyword>
<dbReference type="EMBL" id="HACM01008345">
    <property type="protein sequence ID" value="CRZ08787.1"/>
    <property type="molecule type" value="Transcribed_RNA"/>
</dbReference>
<evidence type="ECO:0000256" key="2">
    <source>
        <dbReference type="ARBA" id="ARBA00013194"/>
    </source>
</evidence>
<dbReference type="AlphaFoldDB" id="A0A0H5R4R6"/>
<dbReference type="InterPro" id="IPR011990">
    <property type="entry name" value="TPR-like_helical_dom_sf"/>
</dbReference>
<dbReference type="PANTHER" id="PTHR46512:SF9">
    <property type="entry name" value="PEPTIDYLPROLYL ISOMERASE"/>
    <property type="match status" value="1"/>
</dbReference>